<dbReference type="EMBL" id="CP029600">
    <property type="protein sequence ID" value="AWO00328.1"/>
    <property type="molecule type" value="Genomic_DNA"/>
</dbReference>
<proteinExistence type="predicted"/>
<protein>
    <recommendedName>
        <fullName evidence="3">Neutral/alkaline non-lysosomal ceramidase N-terminal domain-containing protein</fullName>
    </recommendedName>
</protein>
<evidence type="ECO:0000313" key="2">
    <source>
        <dbReference type="Proteomes" id="UP000246099"/>
    </source>
</evidence>
<name>A0ABN5LRS0_9BACT</name>
<reference evidence="1 2" key="1">
    <citation type="submission" date="2018-05" db="EMBL/GenBank/DDBJ databases">
        <title>Chitinophaga sp. nov., isolated from rhizosphere soil of Alhagi.</title>
        <authorList>
            <person name="Liu Y."/>
        </authorList>
    </citation>
    <scope>NUCLEOTIDE SEQUENCE [LARGE SCALE GENOMIC DNA]</scope>
    <source>
        <strain evidence="1 2">T22</strain>
    </source>
</reference>
<evidence type="ECO:0008006" key="3">
    <source>
        <dbReference type="Google" id="ProtNLM"/>
    </source>
</evidence>
<organism evidence="1 2">
    <name type="scientific">Chitinophaga alhagiae</name>
    <dbReference type="NCBI Taxonomy" id="2203219"/>
    <lineage>
        <taxon>Bacteria</taxon>
        <taxon>Pseudomonadati</taxon>
        <taxon>Bacteroidota</taxon>
        <taxon>Chitinophagia</taxon>
        <taxon>Chitinophagales</taxon>
        <taxon>Chitinophagaceae</taxon>
        <taxon>Chitinophaga</taxon>
    </lineage>
</organism>
<dbReference type="RefSeq" id="WP_119075635.1">
    <property type="nucleotide sequence ID" value="NZ_CP029600.1"/>
</dbReference>
<gene>
    <name evidence="1" type="ORF">DLD77_00695</name>
</gene>
<dbReference type="Proteomes" id="UP000246099">
    <property type="component" value="Chromosome"/>
</dbReference>
<sequence length="449" mass="48867">MNSNLWAGAAQIDITPPLGTIVNGEFVAYYAHSINDPLFAKALVLRQGTDYLVMVMVDICGMDALFLDPVKAALSQKTGIPSSNMLIAATHTHYAGSVIDLLGGPCDLEYRNRLGNWLVEAVLAALAKLEPAEAGFTSVNVPEHVLCRRYLMKSSFTARNPVTGGLDKVKTNPVGAAHLIDGPAAQTDPELSGLFVRSLKGRWIGMLGNYSMHYVGDCRNGTITADYFGAFARAMNELLQDADCVSMLSNGTSGDANIWDYIHPERYPAGDHQKSAYIGKDLATRLFHTIPGITWQTQGAISVQTVRLEAARRVITSEALEAAKKIVSETDYRLLIPDSAAMPSIYAREQVLLHARPEKVPVYLQMVQIGGIRIGAIGAEVFSETGLHLKSAAKTPYFTITMANDLVGYIPPQHEFSLGGYETWTCRSSQLAEDTEGLIRAQMKKMLAQ</sequence>
<accession>A0ABN5LRS0</accession>
<keyword evidence="2" id="KW-1185">Reference proteome</keyword>
<evidence type="ECO:0000313" key="1">
    <source>
        <dbReference type="EMBL" id="AWO00328.1"/>
    </source>
</evidence>